<comment type="caution">
    <text evidence="1">The sequence shown here is derived from an EMBL/GenBank/DDBJ whole genome shotgun (WGS) entry which is preliminary data.</text>
</comment>
<evidence type="ECO:0000313" key="1">
    <source>
        <dbReference type="EMBL" id="CAD2194849.1"/>
    </source>
</evidence>
<proteinExistence type="predicted"/>
<protein>
    <submittedName>
        <fullName evidence="1">Uncharacterized protein</fullName>
    </submittedName>
</protein>
<name>A0A6V7X6G2_MELEN</name>
<sequence length="131" mass="15086">MNNYTGRPSPDGLRTQHASIQKCGVFMTEHSLMTVARIIFLKLHTKNCNIISTVLIHQFGISSQFFRKCKKLLMLIFAFITGRESPLKRKKYRDADARILAKVQNYLPLLLTLWTSMTTTTIRILIESLNI</sequence>
<accession>A0A6V7X6G2</accession>
<reference evidence="1 2" key="1">
    <citation type="submission" date="2020-08" db="EMBL/GenBank/DDBJ databases">
        <authorList>
            <person name="Koutsovoulos G."/>
            <person name="Danchin GJ E."/>
        </authorList>
    </citation>
    <scope>NUCLEOTIDE SEQUENCE [LARGE SCALE GENOMIC DNA]</scope>
</reference>
<gene>
    <name evidence="1" type="ORF">MENT_LOCUS47899</name>
</gene>
<dbReference type="Proteomes" id="UP000580250">
    <property type="component" value="Unassembled WGS sequence"/>
</dbReference>
<dbReference type="EMBL" id="CAJEWN010001151">
    <property type="protein sequence ID" value="CAD2194849.1"/>
    <property type="molecule type" value="Genomic_DNA"/>
</dbReference>
<organism evidence="1 2">
    <name type="scientific">Meloidogyne enterolobii</name>
    <name type="common">Root-knot nematode worm</name>
    <name type="synonym">Meloidogyne mayaguensis</name>
    <dbReference type="NCBI Taxonomy" id="390850"/>
    <lineage>
        <taxon>Eukaryota</taxon>
        <taxon>Metazoa</taxon>
        <taxon>Ecdysozoa</taxon>
        <taxon>Nematoda</taxon>
        <taxon>Chromadorea</taxon>
        <taxon>Rhabditida</taxon>
        <taxon>Tylenchina</taxon>
        <taxon>Tylenchomorpha</taxon>
        <taxon>Tylenchoidea</taxon>
        <taxon>Meloidogynidae</taxon>
        <taxon>Meloidogyninae</taxon>
        <taxon>Meloidogyne</taxon>
    </lineage>
</organism>
<evidence type="ECO:0000313" key="2">
    <source>
        <dbReference type="Proteomes" id="UP000580250"/>
    </source>
</evidence>
<dbReference type="AlphaFoldDB" id="A0A6V7X6G2"/>